<organism evidence="1 2">
    <name type="scientific">Winogradskya humida</name>
    <dbReference type="NCBI Taxonomy" id="113566"/>
    <lineage>
        <taxon>Bacteria</taxon>
        <taxon>Bacillati</taxon>
        <taxon>Actinomycetota</taxon>
        <taxon>Actinomycetes</taxon>
        <taxon>Micromonosporales</taxon>
        <taxon>Micromonosporaceae</taxon>
        <taxon>Winogradskya</taxon>
    </lineage>
</organism>
<reference evidence="1 2" key="1">
    <citation type="submission" date="2021-01" db="EMBL/GenBank/DDBJ databases">
        <title>Whole genome shotgun sequence of Actinoplanes humidus NBRC 14915.</title>
        <authorList>
            <person name="Komaki H."/>
            <person name="Tamura T."/>
        </authorList>
    </citation>
    <scope>NUCLEOTIDE SEQUENCE [LARGE SCALE GENOMIC DNA]</scope>
    <source>
        <strain evidence="1 2">NBRC 14915</strain>
    </source>
</reference>
<name>A0ABQ4A7K2_9ACTN</name>
<proteinExistence type="predicted"/>
<accession>A0ABQ4A7K2</accession>
<comment type="caution">
    <text evidence="1">The sequence shown here is derived from an EMBL/GenBank/DDBJ whole genome shotgun (WGS) entry which is preliminary data.</text>
</comment>
<dbReference type="EMBL" id="BOMN01000155">
    <property type="protein sequence ID" value="GIE26846.1"/>
    <property type="molecule type" value="Genomic_DNA"/>
</dbReference>
<evidence type="ECO:0000313" key="2">
    <source>
        <dbReference type="Proteomes" id="UP000603200"/>
    </source>
</evidence>
<protein>
    <submittedName>
        <fullName evidence="1">Uncharacterized protein</fullName>
    </submittedName>
</protein>
<keyword evidence="2" id="KW-1185">Reference proteome</keyword>
<dbReference type="Proteomes" id="UP000603200">
    <property type="component" value="Unassembled WGS sequence"/>
</dbReference>
<evidence type="ECO:0000313" key="1">
    <source>
        <dbReference type="EMBL" id="GIE26846.1"/>
    </source>
</evidence>
<gene>
    <name evidence="1" type="ORF">Ahu01nite_099480</name>
</gene>
<sequence length="85" mass="9529">MTDEGRHRCECSSQTRVRHARNVYPLSQSVPLTGGGFREVTHLLVVTELTGQKMAWFGEHPKSLRRPHSTTSLPASTVQEVAWIS</sequence>